<dbReference type="STRING" id="7070.D7ELD7"/>
<dbReference type="GO" id="GO:0043139">
    <property type="term" value="F:5'-3' DNA helicase activity"/>
    <property type="evidence" value="ECO:0007669"/>
    <property type="project" value="UniProtKB-EC"/>
</dbReference>
<name>D7ELD7_TRICA</name>
<dbReference type="GO" id="GO:0016887">
    <property type="term" value="F:ATP hydrolysis activity"/>
    <property type="evidence" value="ECO:0007669"/>
    <property type="project" value="RHEA"/>
</dbReference>
<comment type="similarity">
    <text evidence="1">Belongs to the helicase family.</text>
</comment>
<feature type="region of interest" description="Disordered" evidence="2">
    <location>
        <begin position="1627"/>
        <end position="1652"/>
    </location>
</feature>
<evidence type="ECO:0000259" key="5">
    <source>
        <dbReference type="Pfam" id="PF21530"/>
    </source>
</evidence>
<keyword evidence="1" id="KW-0227">DNA damage</keyword>
<dbReference type="InterPro" id="IPR027417">
    <property type="entry name" value="P-loop_NTPase"/>
</dbReference>
<feature type="domain" description="DNA helicase Pif1-like 2B" evidence="5">
    <location>
        <begin position="1437"/>
        <end position="1483"/>
    </location>
</feature>
<feature type="compositionally biased region" description="Basic residues" evidence="2">
    <location>
        <begin position="10"/>
        <end position="20"/>
    </location>
</feature>
<dbReference type="Gene3D" id="3.40.50.300">
    <property type="entry name" value="P-loop containing nucleotide triphosphate hydrolases"/>
    <property type="match status" value="2"/>
</dbReference>
<feature type="compositionally biased region" description="Basic and acidic residues" evidence="2">
    <location>
        <begin position="427"/>
        <end position="436"/>
    </location>
</feature>
<sequence>MEDSQASQYIKKRNWRRQNRNAHLSDDDRRLHRQSSSVDGENVPVVCLTRDPHVEERVRTFIDTTMFLRQPIVRVFKDPYVETRVQSYLENTSSFSVAAAATTTTTSKATLPDLNIAAAATNTLPRRRHAVVPHKRTYKFALQTQNVENVPKYNIGTLSQICPHCGAKFFTLEKPKCDREGSRFACCNFGKVNLPQLAPCPDELNHLLTSDEASSIQYRENIRSANNLFAMASFKAKIPQDRNIGQGPWCFNICGQIYHYTEPLPFPNNEDPILSSYYFIEAEDAIERRANFVGDRINRETITVLENMLRQYNPWVRSYKTIKEVINDLRQEWQRRGGGNNNDEDPVQNVIAAFKLNINDDLRQHGIPTSRSDVAAVFDGEDPPFDVDLILYSRDKGVRHELKNLNRLSDPMVYPLLFPHGETGYDKNLQHTYERPGHHHSNLPPPRDEDNENNDFENADGDEVMGDRQRKGVSFREFYRYRLQIRNPFSILHHSGKLFQQYIVDAWVKCEANNLWWIKQNQLSLRVSDYTALQRYLTAKAANANVRVGNVVILPKGFLNGPRDRNRKYLDAMTIVARHGRPDLFITFTCNPHWTEITTNLDGKQQWQHRPDLVCRVFASKLAELIDDITNKQYFGVPLNYMYVIEFQKRGLPHAHILLTLRPEDKLLTEQDVDSAVSARIPNPQQEPQMYELIKRHFIHRPCGGVEHANAACIIDGRCSKGYPKAFRESTVLLGNNRIRQPEYKRPNDGTIIEFNDSAVIDNRRIVPHNKVLAAKYDCHLNVEICGTIINIKYLHKYITKGNDHVSLATQELREQGVLNWNEVDQYESYRYVSAPESIWRLFEFPLSSRSHAVLVLPVHLPNEQYITFDENNDIEQIQNVAKRPTKLMSWFTLNSTMPEARQYKYSEIPEYFTWDNKNSLWKPRKKISKMIGTLAEVSMTEGERYYLRLLLNLKRGVTSFEDLRTLNGIVYPNYQSVCKALRLLEDPQLYEDTMREAIATKSAFQIRNLFALICVIMTTEINDVSEIRNLYDMFKMEMMDDYISKEGNPLHLAELRLLNHLKQYFSRMTLYPPVSLQTFNLPDVDSHHIMNLINNFNNSVVAATANVSNTVLTKNEAENLVRTLNLDQLKIYNKIIETIVNHDKKKTKEEHHLFYIDGPGGTGKTYLYNIILRIVKDILKKNYLAVAWTGIAATLLLQGRTVHSTFRLPLRLTKVSKAGFPLGTLQAEQIRNTILIVWDEAPMTPKNAVLAVDRYLRDLMNNNVPMGGKVVVFGGDFRQLLPVLPGAHVNEICMETIKNLPFWNSIKQFSLKTNMRAKTVTDTCMPGYSEFLLKVGDGRIPYVKMPTSCFNASHNLIEIPQQFLINTKNALIEHVFGSVIQPDDNISQKAILCPTNNAVREINTILLERLIGEERNYYSIDTYDAAPDDQLHIPTDLLNSIDTSSLPPHILTLKVGAIVMLLRNIDIEAGLCNGTRLKVISLHETFIQVELLNQNKNAAAADATNITTTDDDNKYQLFLPMVKTNALEGTNLPKTMSRKQIPVKLAFAMTINKAQGQTFKKVGIYLDQPCFSHGQLYVALSRVGIAENIKIFINNTTRHGKFNYRNNRQFTSNVVFTKILPQHDDENHIANSSSSSSGGSAGGNNNTIEPYNLPEISQQHHQQEDYNNTTTMMEQVQEEIEVDEQEILDDDVDYENQDFPMIKSNIPNFSISQLRDRISNSQQPGTSGLYFQTSFNNQSLAIPIDVIKGKRKLPQMPSSTTIISTTDKPSTQDLLDEDVDYDNHQLPKRKVCLPNISRNQLFERISTTQKAGTSGVNIMPFHSNKRNIM</sequence>
<dbReference type="InParanoid" id="D7ELD7"/>
<feature type="region of interest" description="Disordered" evidence="2">
    <location>
        <begin position="427"/>
        <end position="464"/>
    </location>
</feature>
<dbReference type="eggNOG" id="KOG0987">
    <property type="taxonomic scope" value="Eukaryota"/>
</dbReference>
<dbReference type="HOGENOM" id="CLU_001324_0_3_1"/>
<keyword evidence="1" id="KW-0233">DNA recombination</keyword>
<dbReference type="Pfam" id="PF05970">
    <property type="entry name" value="PIF1"/>
    <property type="match status" value="1"/>
</dbReference>
<dbReference type="FunFam" id="3.40.50.300:FF:002884">
    <property type="entry name" value="ATP-dependent DNA helicase"/>
    <property type="match status" value="1"/>
</dbReference>
<evidence type="ECO:0000313" key="6">
    <source>
        <dbReference type="EMBL" id="EFA12009.1"/>
    </source>
</evidence>
<organism evidence="6 7">
    <name type="scientific">Tribolium castaneum</name>
    <name type="common">Red flour beetle</name>
    <dbReference type="NCBI Taxonomy" id="7070"/>
    <lineage>
        <taxon>Eukaryota</taxon>
        <taxon>Metazoa</taxon>
        <taxon>Ecdysozoa</taxon>
        <taxon>Arthropoda</taxon>
        <taxon>Hexapoda</taxon>
        <taxon>Insecta</taxon>
        <taxon>Pterygota</taxon>
        <taxon>Neoptera</taxon>
        <taxon>Endopterygota</taxon>
        <taxon>Coleoptera</taxon>
        <taxon>Polyphaga</taxon>
        <taxon>Cucujiformia</taxon>
        <taxon>Tenebrionidae</taxon>
        <taxon>Tenebrionidae incertae sedis</taxon>
        <taxon>Tribolium</taxon>
    </lineage>
</organism>
<keyword evidence="1" id="KW-0378">Hydrolase</keyword>
<evidence type="ECO:0000256" key="2">
    <source>
        <dbReference type="SAM" id="MobiDB-lite"/>
    </source>
</evidence>
<feature type="domain" description="DNA helicase Pif1-like DEAD-box helicase" evidence="3">
    <location>
        <begin position="1125"/>
        <end position="1342"/>
    </location>
</feature>
<dbReference type="EMBL" id="KQ973365">
    <property type="protein sequence ID" value="EFA12009.1"/>
    <property type="molecule type" value="Genomic_DNA"/>
</dbReference>
<keyword evidence="1" id="KW-0067">ATP-binding</keyword>
<evidence type="ECO:0000313" key="7">
    <source>
        <dbReference type="Proteomes" id="UP000007266"/>
    </source>
</evidence>
<dbReference type="Pfam" id="PF21530">
    <property type="entry name" value="Pif1_2B_dom"/>
    <property type="match status" value="1"/>
</dbReference>
<dbReference type="InterPro" id="IPR010285">
    <property type="entry name" value="DNA_helicase_pif1-like_DEAD"/>
</dbReference>
<dbReference type="GO" id="GO:0005524">
    <property type="term" value="F:ATP binding"/>
    <property type="evidence" value="ECO:0007669"/>
    <property type="project" value="UniProtKB-KW"/>
</dbReference>
<feature type="compositionally biased region" description="Acidic residues" evidence="2">
    <location>
        <begin position="449"/>
        <end position="464"/>
    </location>
</feature>
<keyword evidence="7" id="KW-1185">Reference proteome</keyword>
<dbReference type="GO" id="GO:0006281">
    <property type="term" value="P:DNA repair"/>
    <property type="evidence" value="ECO:0007669"/>
    <property type="project" value="UniProtKB-KW"/>
</dbReference>
<dbReference type="SUPFAM" id="SSF52540">
    <property type="entry name" value="P-loop containing nucleoside triphosphate hydrolases"/>
    <property type="match status" value="2"/>
</dbReference>
<gene>
    <name evidence="6" type="primary">GLEAN_16134</name>
    <name evidence="6" type="ORF">TcasGA2_TC016134</name>
</gene>
<dbReference type="GO" id="GO:0000723">
    <property type="term" value="P:telomere maintenance"/>
    <property type="evidence" value="ECO:0007669"/>
    <property type="project" value="InterPro"/>
</dbReference>
<dbReference type="PhylomeDB" id="D7ELD7"/>
<keyword evidence="1" id="KW-0547">Nucleotide-binding</keyword>
<comment type="cofactor">
    <cofactor evidence="1">
        <name>Mg(2+)</name>
        <dbReference type="ChEBI" id="CHEBI:18420"/>
    </cofactor>
</comment>
<dbReference type="PANTHER" id="PTHR10492:SF57">
    <property type="entry name" value="ATP-DEPENDENT DNA HELICASE"/>
    <property type="match status" value="1"/>
</dbReference>
<dbReference type="InterPro" id="IPR025476">
    <property type="entry name" value="Helitron_helicase-like"/>
</dbReference>
<protein>
    <recommendedName>
        <fullName evidence="1">ATP-dependent DNA helicase</fullName>
        <ecNumber evidence="1">5.6.2.3</ecNumber>
    </recommendedName>
</protein>
<reference evidence="6 7" key="2">
    <citation type="journal article" date="2010" name="Nucleic Acids Res.">
        <title>BeetleBase in 2010: revisions to provide comprehensive genomic information for Tribolium castaneum.</title>
        <authorList>
            <person name="Kim H.S."/>
            <person name="Murphy T."/>
            <person name="Xia J."/>
            <person name="Caragea D."/>
            <person name="Park Y."/>
            <person name="Beeman R.W."/>
            <person name="Lorenzen M.D."/>
            <person name="Butcher S."/>
            <person name="Manak J.R."/>
            <person name="Brown S.J."/>
        </authorList>
    </citation>
    <scope>NUCLEOTIDE SEQUENCE [LARGE SCALE GENOMIC DNA]</scope>
    <source>
        <strain evidence="6 7">Georgia GA2</strain>
    </source>
</reference>
<keyword evidence="1" id="KW-0347">Helicase</keyword>
<feature type="region of interest" description="Disordered" evidence="2">
    <location>
        <begin position="1"/>
        <end position="37"/>
    </location>
</feature>
<reference evidence="6 7" key="1">
    <citation type="journal article" date="2008" name="Nature">
        <title>The genome of the model beetle and pest Tribolium castaneum.</title>
        <authorList>
            <consortium name="Tribolium Genome Sequencing Consortium"/>
            <person name="Richards S."/>
            <person name="Gibbs R.A."/>
            <person name="Weinstock G.M."/>
            <person name="Brown S.J."/>
            <person name="Denell R."/>
            <person name="Beeman R.W."/>
            <person name="Gibbs R."/>
            <person name="Beeman R.W."/>
            <person name="Brown S.J."/>
            <person name="Bucher G."/>
            <person name="Friedrich M."/>
            <person name="Grimmelikhuijzen C.J."/>
            <person name="Klingler M."/>
            <person name="Lorenzen M."/>
            <person name="Richards S."/>
            <person name="Roth S."/>
            <person name="Schroder R."/>
            <person name="Tautz D."/>
            <person name="Zdobnov E.M."/>
            <person name="Muzny D."/>
            <person name="Gibbs R.A."/>
            <person name="Weinstock G.M."/>
            <person name="Attaway T."/>
            <person name="Bell S."/>
            <person name="Buhay C.J."/>
            <person name="Chandrabose M.N."/>
            <person name="Chavez D."/>
            <person name="Clerk-Blankenburg K.P."/>
            <person name="Cree A."/>
            <person name="Dao M."/>
            <person name="Davis C."/>
            <person name="Chacko J."/>
            <person name="Dinh H."/>
            <person name="Dugan-Rocha S."/>
            <person name="Fowler G."/>
            <person name="Garner T.T."/>
            <person name="Garnes J."/>
            <person name="Gnirke A."/>
            <person name="Hawes A."/>
            <person name="Hernandez J."/>
            <person name="Hines S."/>
            <person name="Holder M."/>
            <person name="Hume J."/>
            <person name="Jhangiani S.N."/>
            <person name="Joshi V."/>
            <person name="Khan Z.M."/>
            <person name="Jackson L."/>
            <person name="Kovar C."/>
            <person name="Kowis A."/>
            <person name="Lee S."/>
            <person name="Lewis L.R."/>
            <person name="Margolis J."/>
            <person name="Morgan M."/>
            <person name="Nazareth L.V."/>
            <person name="Nguyen N."/>
            <person name="Okwuonu G."/>
            <person name="Parker D."/>
            <person name="Richards S."/>
            <person name="Ruiz S.J."/>
            <person name="Santibanez J."/>
            <person name="Savard J."/>
            <person name="Scherer S.E."/>
            <person name="Schneider B."/>
            <person name="Sodergren E."/>
            <person name="Tautz D."/>
            <person name="Vattahil S."/>
            <person name="Villasana D."/>
            <person name="White C.S."/>
            <person name="Wright R."/>
            <person name="Park Y."/>
            <person name="Beeman R.W."/>
            <person name="Lord J."/>
            <person name="Oppert B."/>
            <person name="Lorenzen M."/>
            <person name="Brown S."/>
            <person name="Wang L."/>
            <person name="Savard J."/>
            <person name="Tautz D."/>
            <person name="Richards S."/>
            <person name="Weinstock G."/>
            <person name="Gibbs R.A."/>
            <person name="Liu Y."/>
            <person name="Worley K."/>
            <person name="Weinstock G."/>
            <person name="Elsik C.G."/>
            <person name="Reese J.T."/>
            <person name="Elhaik E."/>
            <person name="Landan G."/>
            <person name="Graur D."/>
            <person name="Arensburger P."/>
            <person name="Atkinson P."/>
            <person name="Beeman R.W."/>
            <person name="Beidler J."/>
            <person name="Brown S.J."/>
            <person name="Demuth J.P."/>
            <person name="Drury D.W."/>
            <person name="Du Y.Z."/>
            <person name="Fujiwara H."/>
            <person name="Lorenzen M."/>
            <person name="Maselli V."/>
            <person name="Osanai M."/>
            <person name="Park Y."/>
            <person name="Robertson H.M."/>
            <person name="Tu Z."/>
            <person name="Wang J.J."/>
            <person name="Wang S."/>
            <person name="Richards S."/>
            <person name="Song H."/>
            <person name="Zhang L."/>
            <person name="Sodergren E."/>
            <person name="Werner D."/>
            <person name="Stanke M."/>
            <person name="Morgenstern B."/>
            <person name="Solovyev V."/>
            <person name="Kosarev P."/>
            <person name="Brown G."/>
            <person name="Chen H.C."/>
            <person name="Ermolaeva O."/>
            <person name="Hlavina W."/>
            <person name="Kapustin Y."/>
            <person name="Kiryutin B."/>
            <person name="Kitts P."/>
            <person name="Maglott D."/>
            <person name="Pruitt K."/>
            <person name="Sapojnikov V."/>
            <person name="Souvorov A."/>
            <person name="Mackey A.J."/>
            <person name="Waterhouse R.M."/>
            <person name="Wyder S."/>
            <person name="Zdobnov E.M."/>
            <person name="Zdobnov E.M."/>
            <person name="Wyder S."/>
            <person name="Kriventseva E.V."/>
            <person name="Kadowaki T."/>
            <person name="Bork P."/>
            <person name="Aranda M."/>
            <person name="Bao R."/>
            <person name="Beermann A."/>
            <person name="Berns N."/>
            <person name="Bolognesi R."/>
            <person name="Bonneton F."/>
            <person name="Bopp D."/>
            <person name="Brown S.J."/>
            <person name="Bucher G."/>
            <person name="Butts T."/>
            <person name="Chaumot A."/>
            <person name="Denell R.E."/>
            <person name="Ferrier D.E."/>
            <person name="Friedrich M."/>
            <person name="Gordon C.M."/>
            <person name="Jindra M."/>
            <person name="Klingler M."/>
            <person name="Lan Q."/>
            <person name="Lattorff H.M."/>
            <person name="Laudet V."/>
            <person name="von Levetsow C."/>
            <person name="Liu Z."/>
            <person name="Lutz R."/>
            <person name="Lynch J.A."/>
            <person name="da Fonseca R.N."/>
            <person name="Posnien N."/>
            <person name="Reuter R."/>
            <person name="Roth S."/>
            <person name="Savard J."/>
            <person name="Schinko J.B."/>
            <person name="Schmitt C."/>
            <person name="Schoppmeier M."/>
            <person name="Schroder R."/>
            <person name="Shippy T.D."/>
            <person name="Simonnet F."/>
            <person name="Marques-Souza H."/>
            <person name="Tautz D."/>
            <person name="Tomoyasu Y."/>
            <person name="Trauner J."/>
            <person name="Van der Zee M."/>
            <person name="Vervoort M."/>
            <person name="Wittkopp N."/>
            <person name="Wimmer E.A."/>
            <person name="Yang X."/>
            <person name="Jones A.K."/>
            <person name="Sattelle D.B."/>
            <person name="Ebert P.R."/>
            <person name="Nelson D."/>
            <person name="Scott J.G."/>
            <person name="Beeman R.W."/>
            <person name="Muthukrishnan S."/>
            <person name="Kramer K.J."/>
            <person name="Arakane Y."/>
            <person name="Beeman R.W."/>
            <person name="Zhu Q."/>
            <person name="Hogenkamp D."/>
            <person name="Dixit R."/>
            <person name="Oppert B."/>
            <person name="Jiang H."/>
            <person name="Zou Z."/>
            <person name="Marshall J."/>
            <person name="Elpidina E."/>
            <person name="Vinokurov K."/>
            <person name="Oppert C."/>
            <person name="Zou Z."/>
            <person name="Evans J."/>
            <person name="Lu Z."/>
            <person name="Zhao P."/>
            <person name="Sumathipala N."/>
            <person name="Altincicek B."/>
            <person name="Vilcinskas A."/>
            <person name="Williams M."/>
            <person name="Hultmark D."/>
            <person name="Hetru C."/>
            <person name="Jiang H."/>
            <person name="Grimmelikhuijzen C.J."/>
            <person name="Hauser F."/>
            <person name="Cazzamali G."/>
            <person name="Williamson M."/>
            <person name="Park Y."/>
            <person name="Li B."/>
            <person name="Tanaka Y."/>
            <person name="Predel R."/>
            <person name="Neupert S."/>
            <person name="Schachtner J."/>
            <person name="Verleyen P."/>
            <person name="Raible F."/>
            <person name="Bork P."/>
            <person name="Friedrich M."/>
            <person name="Walden K.K."/>
            <person name="Robertson H.M."/>
            <person name="Angeli S."/>
            <person name="Foret S."/>
            <person name="Bucher G."/>
            <person name="Schuetz S."/>
            <person name="Maleszka R."/>
            <person name="Wimmer E.A."/>
            <person name="Beeman R.W."/>
            <person name="Lorenzen M."/>
            <person name="Tomoyasu Y."/>
            <person name="Miller S.C."/>
            <person name="Grossmann D."/>
            <person name="Bucher G."/>
        </authorList>
    </citation>
    <scope>NUCLEOTIDE SEQUENCE [LARGE SCALE GENOMIC DNA]</scope>
    <source>
        <strain evidence="6 7">Georgia GA2</strain>
    </source>
</reference>
<dbReference type="InterPro" id="IPR049163">
    <property type="entry name" value="Pif1-like_2B_dom"/>
</dbReference>
<feature type="domain" description="Helitron helicase-like" evidence="4">
    <location>
        <begin position="478"/>
        <end position="659"/>
    </location>
</feature>
<dbReference type="Pfam" id="PF14214">
    <property type="entry name" value="Helitron_like_N"/>
    <property type="match status" value="1"/>
</dbReference>
<evidence type="ECO:0000259" key="4">
    <source>
        <dbReference type="Pfam" id="PF14214"/>
    </source>
</evidence>
<proteinExistence type="inferred from homology"/>
<dbReference type="OMA" id="RICNSEV"/>
<evidence type="ECO:0000256" key="1">
    <source>
        <dbReference type="RuleBase" id="RU363044"/>
    </source>
</evidence>
<dbReference type="CDD" id="cd18809">
    <property type="entry name" value="SF1_C_RecD"/>
    <property type="match status" value="1"/>
</dbReference>
<evidence type="ECO:0000259" key="3">
    <source>
        <dbReference type="Pfam" id="PF05970"/>
    </source>
</evidence>
<keyword evidence="1" id="KW-0234">DNA repair</keyword>
<dbReference type="Proteomes" id="UP000007266">
    <property type="component" value="Unassembled WGS sequence"/>
</dbReference>
<dbReference type="GO" id="GO:0006310">
    <property type="term" value="P:DNA recombination"/>
    <property type="evidence" value="ECO:0007669"/>
    <property type="project" value="UniProtKB-KW"/>
</dbReference>
<comment type="catalytic activity">
    <reaction evidence="1">
        <text>ATP + H2O = ADP + phosphate + H(+)</text>
        <dbReference type="Rhea" id="RHEA:13065"/>
        <dbReference type="ChEBI" id="CHEBI:15377"/>
        <dbReference type="ChEBI" id="CHEBI:15378"/>
        <dbReference type="ChEBI" id="CHEBI:30616"/>
        <dbReference type="ChEBI" id="CHEBI:43474"/>
        <dbReference type="ChEBI" id="CHEBI:456216"/>
        <dbReference type="EC" id="5.6.2.3"/>
    </reaction>
</comment>
<dbReference type="EC" id="5.6.2.3" evidence="1"/>
<dbReference type="PANTHER" id="PTHR10492">
    <property type="match status" value="1"/>
</dbReference>
<feature type="compositionally biased region" description="Low complexity" evidence="2">
    <location>
        <begin position="1631"/>
        <end position="1647"/>
    </location>
</feature>
<accession>D7ELD7</accession>